<evidence type="ECO:0000256" key="2">
    <source>
        <dbReference type="ARBA" id="ARBA00023242"/>
    </source>
</evidence>
<dbReference type="OrthoDB" id="349045at2759"/>
<dbReference type="EMBL" id="LKCN02000013">
    <property type="protein sequence ID" value="RCI10305.1"/>
    <property type="molecule type" value="Genomic_DNA"/>
</dbReference>
<feature type="compositionally biased region" description="Polar residues" evidence="3">
    <location>
        <begin position="353"/>
        <end position="383"/>
    </location>
</feature>
<feature type="compositionally biased region" description="Acidic residues" evidence="3">
    <location>
        <begin position="443"/>
        <end position="460"/>
    </location>
</feature>
<dbReference type="PANTHER" id="PTHR42107">
    <property type="entry name" value="YALI0D24453P"/>
    <property type="match status" value="1"/>
</dbReference>
<feature type="compositionally biased region" description="Polar residues" evidence="3">
    <location>
        <begin position="552"/>
        <end position="578"/>
    </location>
</feature>
<feature type="region of interest" description="Disordered" evidence="3">
    <location>
        <begin position="306"/>
        <end position="477"/>
    </location>
</feature>
<accession>A0A367L7A4</accession>
<sequence length="578" mass="62806">MTAESDSSDLSSLSSLSPVPSGDEADDVAPSDDAAPSDDVAPSPTVAKPGLLKFFSKQPSVPSRKRSPSPPHEYVLADNPDIAFIVMFRSRFSDAFPKSLAHFGPQELERDISDPVPGDRVEHFLCALLGLLLNRKQDVKPGHYGRALEDAVASHKNQWLPVWEDKSPLAGSTTFNSMSPTQRLTLLRALILWSMGSSEAVKGLLSQSYKQNRIEDDHNQPRSVRPWGSDGDKRRYFLIEGQDDTNFRVYRESNPAGLSRTWWSVAGSIDELRALADKLEHKDGGPKAKELSQKIISAIPRFEAGEEKRKRREYRQLRKDQLKRPDPGYSLYEGRTRGKRMKYTFSDEDDTLNSDSTTNRRSARTTGANTPAETGPVTTSSGRQVKVPPRLNMDVGASAPASVQGDVSEHDGEGSAAPRGRPKRSAAAKLVANGWGGAGPYGDTDDDASEVEFGDDEDDVDAHITEESEDDDEFDDDEIIVDEEAEIPPRTLVVKLSLATPKLKTALAPASPLQKAAVKAEAPPPPPAPVRDTISASSEAMASAKTVDKPESTNPASEQPNSATSLAVRASSEQIVTK</sequence>
<feature type="region of interest" description="Disordered" evidence="3">
    <location>
        <begin position="508"/>
        <end position="578"/>
    </location>
</feature>
<protein>
    <recommendedName>
        <fullName evidence="4">WHIM1 domain-containing protein</fullName>
    </recommendedName>
</protein>
<feature type="compositionally biased region" description="Acidic residues" evidence="3">
    <location>
        <begin position="467"/>
        <end position="477"/>
    </location>
</feature>
<dbReference type="InterPro" id="IPR028942">
    <property type="entry name" value="WHIM1_dom"/>
</dbReference>
<evidence type="ECO:0000313" key="5">
    <source>
        <dbReference type="EMBL" id="RCI10305.1"/>
    </source>
</evidence>
<dbReference type="AlphaFoldDB" id="A0A367L7A4"/>
<evidence type="ECO:0000259" key="4">
    <source>
        <dbReference type="Pfam" id="PF15612"/>
    </source>
</evidence>
<evidence type="ECO:0000256" key="1">
    <source>
        <dbReference type="ARBA" id="ARBA00004123"/>
    </source>
</evidence>
<comment type="subcellular location">
    <subcellularLocation>
        <location evidence="1">Nucleus</location>
    </subcellularLocation>
</comment>
<proteinExistence type="predicted"/>
<evidence type="ECO:0000256" key="3">
    <source>
        <dbReference type="SAM" id="MobiDB-lite"/>
    </source>
</evidence>
<dbReference type="PANTHER" id="PTHR42107:SF1">
    <property type="entry name" value="WHIM1 DOMAIN-CONTAINING PROTEIN"/>
    <property type="match status" value="1"/>
</dbReference>
<organism evidence="5 6">
    <name type="scientific">Ophiocordyceps polyrhachis-furcata BCC 54312</name>
    <dbReference type="NCBI Taxonomy" id="1330021"/>
    <lineage>
        <taxon>Eukaryota</taxon>
        <taxon>Fungi</taxon>
        <taxon>Dikarya</taxon>
        <taxon>Ascomycota</taxon>
        <taxon>Pezizomycotina</taxon>
        <taxon>Sordariomycetes</taxon>
        <taxon>Hypocreomycetidae</taxon>
        <taxon>Hypocreales</taxon>
        <taxon>Ophiocordycipitaceae</taxon>
        <taxon>Ophiocordyceps</taxon>
    </lineage>
</organism>
<name>A0A367L7A4_9HYPO</name>
<keyword evidence="6" id="KW-1185">Reference proteome</keyword>
<dbReference type="Proteomes" id="UP000253664">
    <property type="component" value="Unassembled WGS sequence"/>
</dbReference>
<dbReference type="STRING" id="1330021.A0A367L7A4"/>
<evidence type="ECO:0000313" key="6">
    <source>
        <dbReference type="Proteomes" id="UP000253664"/>
    </source>
</evidence>
<dbReference type="Pfam" id="PF15612">
    <property type="entry name" value="WHIM1"/>
    <property type="match status" value="1"/>
</dbReference>
<feature type="compositionally biased region" description="Low complexity" evidence="3">
    <location>
        <begin position="31"/>
        <end position="44"/>
    </location>
</feature>
<comment type="caution">
    <text evidence="5">The sequence shown here is derived from an EMBL/GenBank/DDBJ whole genome shotgun (WGS) entry which is preliminary data.</text>
</comment>
<feature type="compositionally biased region" description="Basic and acidic residues" evidence="3">
    <location>
        <begin position="306"/>
        <end position="326"/>
    </location>
</feature>
<dbReference type="GO" id="GO:0005634">
    <property type="term" value="C:nucleus"/>
    <property type="evidence" value="ECO:0007669"/>
    <property type="project" value="UniProtKB-SubCell"/>
</dbReference>
<keyword evidence="2" id="KW-0539">Nucleus</keyword>
<reference evidence="5 6" key="1">
    <citation type="journal article" date="2015" name="BMC Genomics">
        <title>Insights from the genome of Ophiocordyceps polyrhachis-furcata to pathogenicity and host specificity in insect fungi.</title>
        <authorList>
            <person name="Wichadakul D."/>
            <person name="Kobmoo N."/>
            <person name="Ingsriswang S."/>
            <person name="Tangphatsornruang S."/>
            <person name="Chantasingh D."/>
            <person name="Luangsa-ard J.J."/>
            <person name="Eurwilaichitr L."/>
        </authorList>
    </citation>
    <scope>NUCLEOTIDE SEQUENCE [LARGE SCALE GENOMIC DNA]</scope>
    <source>
        <strain evidence="5 6">BCC 54312</strain>
    </source>
</reference>
<feature type="domain" description="WHIM1" evidence="4">
    <location>
        <begin position="163"/>
        <end position="204"/>
    </location>
</feature>
<feature type="region of interest" description="Disordered" evidence="3">
    <location>
        <begin position="1"/>
        <end position="73"/>
    </location>
</feature>
<feature type="compositionally biased region" description="Low complexity" evidence="3">
    <location>
        <begin position="8"/>
        <end position="17"/>
    </location>
</feature>
<gene>
    <name evidence="5" type="ORF">L249_8448</name>
</gene>